<organism evidence="2 3">
    <name type="scientific">Klebsiella michiganensis</name>
    <dbReference type="NCBI Taxonomy" id="1134687"/>
    <lineage>
        <taxon>Bacteria</taxon>
        <taxon>Pseudomonadati</taxon>
        <taxon>Pseudomonadota</taxon>
        <taxon>Gammaproteobacteria</taxon>
        <taxon>Enterobacterales</taxon>
        <taxon>Enterobacteriaceae</taxon>
        <taxon>Klebsiella/Raoultella group</taxon>
        <taxon>Klebsiella</taxon>
    </lineage>
</organism>
<protein>
    <submittedName>
        <fullName evidence="2">Extensin family protein</fullName>
    </submittedName>
</protein>
<reference evidence="2 3" key="1">
    <citation type="submission" date="2018-06" db="EMBL/GenBank/DDBJ databases">
        <authorList>
            <consortium name="Pathogen Informatics"/>
            <person name="Doyle S."/>
        </authorList>
    </citation>
    <scope>NUCLEOTIDE SEQUENCE [LARGE SCALE GENOMIC DNA]</scope>
    <source>
        <strain evidence="2 3">NCTC11694</strain>
    </source>
</reference>
<dbReference type="AlphaFoldDB" id="A0A7H4LYY7"/>
<gene>
    <name evidence="2" type="ORF">NCTC11694_02545</name>
</gene>
<comment type="caution">
    <text evidence="2">The sequence shown here is derived from an EMBL/GenBank/DDBJ whole genome shotgun (WGS) entry which is preliminary data.</text>
</comment>
<accession>A0A7H4LYY7</accession>
<evidence type="ECO:0000313" key="3">
    <source>
        <dbReference type="Proteomes" id="UP000255050"/>
    </source>
</evidence>
<name>A0A7H4LYY7_9ENTR</name>
<dbReference type="Proteomes" id="UP000255050">
    <property type="component" value="Unassembled WGS sequence"/>
</dbReference>
<sequence length="96" mass="10591">MKGKGLIVLLALLAAGYYGYRYLPAHYNPLAPLRLEDPPGFITHYKLRRLTPGQCANLLKEANQRNLITSRAVADSGGRVPPAKRGSGTRFWRGKA</sequence>
<feature type="region of interest" description="Disordered" evidence="1">
    <location>
        <begin position="74"/>
        <end position="96"/>
    </location>
</feature>
<evidence type="ECO:0000256" key="1">
    <source>
        <dbReference type="SAM" id="MobiDB-lite"/>
    </source>
</evidence>
<proteinExistence type="predicted"/>
<dbReference type="EMBL" id="UGJR01000002">
    <property type="protein sequence ID" value="STR41363.1"/>
    <property type="molecule type" value="Genomic_DNA"/>
</dbReference>
<evidence type="ECO:0000313" key="2">
    <source>
        <dbReference type="EMBL" id="STR41363.1"/>
    </source>
</evidence>